<dbReference type="Gene3D" id="3.10.50.30">
    <property type="entry name" value="Transcription elongation factor, GreA/GreB, C-terminal domain"/>
    <property type="match status" value="1"/>
</dbReference>
<accession>A0A4V3DGR0</accession>
<keyword evidence="1" id="KW-0648">Protein biosynthesis</keyword>
<sequence length="161" mass="17756">MMLDQLYLALVAYAEHRVAVAKEAANQARSAATDRESVAETKWDTFGLENSYLAHGQSVRVAECEADLAYFKKFAFSDSDEITLGSVFKVERQDGWSKIVILSQCCGGAEFECQGSSILLVTPQTPLGQSLLGREEGDEILMKSRGVDQEAEIVKIFLPRD</sequence>
<dbReference type="Proteomes" id="UP000295729">
    <property type="component" value="Unassembled WGS sequence"/>
</dbReference>
<dbReference type="OrthoDB" id="5293337at2"/>
<dbReference type="GO" id="GO:0003746">
    <property type="term" value="F:translation elongation factor activity"/>
    <property type="evidence" value="ECO:0007669"/>
    <property type="project" value="UniProtKB-KW"/>
</dbReference>
<name>A0A4V3DGR0_9GAMM</name>
<dbReference type="EMBL" id="SNZA01000001">
    <property type="protein sequence ID" value="TDR15311.1"/>
    <property type="molecule type" value="Genomic_DNA"/>
</dbReference>
<keyword evidence="1" id="KW-0251">Elongation factor</keyword>
<dbReference type="GO" id="GO:0003677">
    <property type="term" value="F:DNA binding"/>
    <property type="evidence" value="ECO:0007669"/>
    <property type="project" value="InterPro"/>
</dbReference>
<dbReference type="InterPro" id="IPR036953">
    <property type="entry name" value="GreA/GreB_C_sf"/>
</dbReference>
<reference evidence="1 2" key="1">
    <citation type="submission" date="2019-03" db="EMBL/GenBank/DDBJ databases">
        <title>Genomic Encyclopedia of Type Strains, Phase IV (KMG-IV): sequencing the most valuable type-strain genomes for metagenomic binning, comparative biology and taxonomic classification.</title>
        <authorList>
            <person name="Goeker M."/>
        </authorList>
    </citation>
    <scope>NUCLEOTIDE SEQUENCE [LARGE SCALE GENOMIC DNA]</scope>
    <source>
        <strain evidence="1 2">DSM 5604</strain>
    </source>
</reference>
<keyword evidence="2" id="KW-1185">Reference proteome</keyword>
<evidence type="ECO:0000313" key="1">
    <source>
        <dbReference type="EMBL" id="TDR15311.1"/>
    </source>
</evidence>
<organism evidence="1 2">
    <name type="scientific">Marinomonas communis</name>
    <dbReference type="NCBI Taxonomy" id="28254"/>
    <lineage>
        <taxon>Bacteria</taxon>
        <taxon>Pseudomonadati</taxon>
        <taxon>Pseudomonadota</taxon>
        <taxon>Gammaproteobacteria</taxon>
        <taxon>Oceanospirillales</taxon>
        <taxon>Oceanospirillaceae</taxon>
        <taxon>Marinomonas</taxon>
    </lineage>
</organism>
<dbReference type="AlphaFoldDB" id="A0A4V3DGR0"/>
<comment type="caution">
    <text evidence="1">The sequence shown here is derived from an EMBL/GenBank/DDBJ whole genome shotgun (WGS) entry which is preliminary data.</text>
</comment>
<protein>
    <submittedName>
        <fullName evidence="1">GreA/GreB family elongation factor</fullName>
    </submittedName>
</protein>
<proteinExistence type="predicted"/>
<dbReference type="SUPFAM" id="SSF54534">
    <property type="entry name" value="FKBP-like"/>
    <property type="match status" value="1"/>
</dbReference>
<dbReference type="GO" id="GO:0032784">
    <property type="term" value="P:regulation of DNA-templated transcription elongation"/>
    <property type="evidence" value="ECO:0007669"/>
    <property type="project" value="InterPro"/>
</dbReference>
<dbReference type="RefSeq" id="WP_133559932.1">
    <property type="nucleotide sequence ID" value="NZ_SNZA01000001.1"/>
</dbReference>
<evidence type="ECO:0000313" key="2">
    <source>
        <dbReference type="Proteomes" id="UP000295729"/>
    </source>
</evidence>
<gene>
    <name evidence="1" type="ORF">C8D85_0674</name>
</gene>